<keyword evidence="1" id="KW-0547">Nucleotide-binding</keyword>
<name>A0A840NHA3_9PSEU</name>
<dbReference type="GO" id="GO:0003677">
    <property type="term" value="F:DNA binding"/>
    <property type="evidence" value="ECO:0007669"/>
    <property type="project" value="UniProtKB-KW"/>
</dbReference>
<accession>A0A840NHA3</accession>
<evidence type="ECO:0000313" key="4">
    <source>
        <dbReference type="EMBL" id="MBB5070974.1"/>
    </source>
</evidence>
<dbReference type="GO" id="GO:0004016">
    <property type="term" value="F:adenylate cyclase activity"/>
    <property type="evidence" value="ECO:0007669"/>
    <property type="project" value="TreeGrafter"/>
</dbReference>
<dbReference type="SUPFAM" id="SSF52540">
    <property type="entry name" value="P-loop containing nucleoside triphosphate hydrolases"/>
    <property type="match status" value="1"/>
</dbReference>
<evidence type="ECO:0000313" key="5">
    <source>
        <dbReference type="Proteomes" id="UP000580474"/>
    </source>
</evidence>
<dbReference type="AlphaFoldDB" id="A0A840NHA3"/>
<dbReference type="EMBL" id="JACHIV010000001">
    <property type="protein sequence ID" value="MBB5070974.1"/>
    <property type="molecule type" value="Genomic_DNA"/>
</dbReference>
<dbReference type="PANTHER" id="PTHR16305">
    <property type="entry name" value="TESTICULAR SOLUBLE ADENYLYL CYCLASE"/>
    <property type="match status" value="1"/>
</dbReference>
<dbReference type="PROSITE" id="PS50043">
    <property type="entry name" value="HTH_LUXR_2"/>
    <property type="match status" value="1"/>
</dbReference>
<dbReference type="SUPFAM" id="SSF46894">
    <property type="entry name" value="C-terminal effector domain of the bipartite response regulators"/>
    <property type="match status" value="1"/>
</dbReference>
<dbReference type="Pfam" id="PF00196">
    <property type="entry name" value="GerE"/>
    <property type="match status" value="1"/>
</dbReference>
<feature type="domain" description="HTH luxR-type" evidence="3">
    <location>
        <begin position="818"/>
        <end position="883"/>
    </location>
</feature>
<dbReference type="Gene3D" id="1.10.10.10">
    <property type="entry name" value="Winged helix-like DNA-binding domain superfamily/Winged helix DNA-binding domain"/>
    <property type="match status" value="1"/>
</dbReference>
<dbReference type="Proteomes" id="UP000580474">
    <property type="component" value="Unassembled WGS sequence"/>
</dbReference>
<reference evidence="4 5" key="1">
    <citation type="submission" date="2020-08" db="EMBL/GenBank/DDBJ databases">
        <title>Sequencing the genomes of 1000 actinobacteria strains.</title>
        <authorList>
            <person name="Klenk H.-P."/>
        </authorList>
    </citation>
    <scope>NUCLEOTIDE SEQUENCE [LARGE SCALE GENOMIC DNA]</scope>
    <source>
        <strain evidence="4 5">DSM 45582</strain>
    </source>
</reference>
<dbReference type="GO" id="GO:0005524">
    <property type="term" value="F:ATP binding"/>
    <property type="evidence" value="ECO:0007669"/>
    <property type="project" value="UniProtKB-KW"/>
</dbReference>
<comment type="caution">
    <text evidence="4">The sequence shown here is derived from an EMBL/GenBank/DDBJ whole genome shotgun (WGS) entry which is preliminary data.</text>
</comment>
<dbReference type="SMART" id="SM00421">
    <property type="entry name" value="HTH_LUXR"/>
    <property type="match status" value="1"/>
</dbReference>
<keyword evidence="5" id="KW-1185">Reference proteome</keyword>
<sequence>MLRERENETTLLRASLERARHGDGGLLAFSGPFGIGRSALLAEAASTAREQGVRVLRAVATTPERDIPFGVLTQFSCCTTESEVGPDFTTMRNGLLTSSEPVLLLVDDLQCADVESLRWIDRLCRAVADSRVLVVVAHRDGQAATDPAVFARVLDRAAHRRALAPLSAEGAGAVVRDVFGVPGDARFVAACHRMSHGRPLLLQAIACGLRDSGKRSDESDVDAVWSLRPSVVAERARAALRAQPEPVLATARAVALLDAAEPERLAELAELAPEACAAAIDALVALGVLTDPQRPRFAHPVISDVAEGGLTPAELSEWHRRAARLLQTDQRPVEVVAEHLLASDASQGEWATGVLHAAGRRALDRGDVPAAIRCLRRALLACPTAGAERSVLLADLAEAERSSAPVAAMRHLSQALPRFASTGQRAAALAEVPPMLLAVAPLSMHAAFEEYRAHEELEPAVALAIDTRMRAARFGDPSWCADTRERFDALNPDDQVDPERAAVLLYAATLTGSDVKAVLPWARRALASGTEPRQAFGTVTLAARALSLADEVGEADAWMAEVTAALGDRGERAAERLIIDAERAAALVRACRYAEAVALAESTLRRCDPALVSVVSRCFETLATVVLDAVDTGAAARVLARHRDWDQAVQVWVRELRDAALAVSLQDFGSALEHLLECGRERERLGWTNPCLLPWRSWAALLYHRLQRTEPAVELISEEYRRAVAWGAPSGVGRALRVWGAVTEGDAGSELFRRAVEVLGGGGPACTLELAKAHLMLGRRLLGSDRLDAAAHLNEGDELAASCGVPRLRSVDEIAGDGPGTQAELTRAELRIAKLVAGGLGNQQIATELGVSSRAVEKHLTKVYRKLGVAGRAGLADLADSLDAG</sequence>
<dbReference type="RefSeq" id="WP_184480959.1">
    <property type="nucleotide sequence ID" value="NZ_JACHIV010000001.1"/>
</dbReference>
<dbReference type="GO" id="GO:0006355">
    <property type="term" value="P:regulation of DNA-templated transcription"/>
    <property type="evidence" value="ECO:0007669"/>
    <property type="project" value="InterPro"/>
</dbReference>
<gene>
    <name evidence="4" type="ORF">BJ969_004062</name>
</gene>
<dbReference type="InterPro" id="IPR036388">
    <property type="entry name" value="WH-like_DNA-bd_sf"/>
</dbReference>
<dbReference type="CDD" id="cd06170">
    <property type="entry name" value="LuxR_C_like"/>
    <property type="match status" value="1"/>
</dbReference>
<dbReference type="PANTHER" id="PTHR16305:SF35">
    <property type="entry name" value="TRANSCRIPTIONAL ACTIVATOR DOMAIN"/>
    <property type="match status" value="1"/>
</dbReference>
<dbReference type="InterPro" id="IPR027417">
    <property type="entry name" value="P-loop_NTPase"/>
</dbReference>
<evidence type="ECO:0000256" key="2">
    <source>
        <dbReference type="ARBA" id="ARBA00022840"/>
    </source>
</evidence>
<dbReference type="GO" id="GO:0005737">
    <property type="term" value="C:cytoplasm"/>
    <property type="evidence" value="ECO:0007669"/>
    <property type="project" value="TreeGrafter"/>
</dbReference>
<evidence type="ECO:0000259" key="3">
    <source>
        <dbReference type="PROSITE" id="PS50043"/>
    </source>
</evidence>
<dbReference type="InterPro" id="IPR016032">
    <property type="entry name" value="Sig_transdc_resp-reg_C-effctor"/>
</dbReference>
<proteinExistence type="predicted"/>
<dbReference type="InterPro" id="IPR000792">
    <property type="entry name" value="Tscrpt_reg_LuxR_C"/>
</dbReference>
<keyword evidence="4" id="KW-0238">DNA-binding</keyword>
<keyword evidence="2" id="KW-0067">ATP-binding</keyword>
<dbReference type="PRINTS" id="PR00038">
    <property type="entry name" value="HTHLUXR"/>
</dbReference>
<evidence type="ECO:0000256" key="1">
    <source>
        <dbReference type="ARBA" id="ARBA00022741"/>
    </source>
</evidence>
<organism evidence="4 5">
    <name type="scientific">Saccharopolyspora gloriosae</name>
    <dbReference type="NCBI Taxonomy" id="455344"/>
    <lineage>
        <taxon>Bacteria</taxon>
        <taxon>Bacillati</taxon>
        <taxon>Actinomycetota</taxon>
        <taxon>Actinomycetes</taxon>
        <taxon>Pseudonocardiales</taxon>
        <taxon>Pseudonocardiaceae</taxon>
        <taxon>Saccharopolyspora</taxon>
    </lineage>
</organism>
<protein>
    <submittedName>
        <fullName evidence="4">DNA-binding CsgD family transcriptional regulator</fullName>
    </submittedName>
</protein>